<reference evidence="1 2" key="1">
    <citation type="journal article" date="2013" name="Genome Biol.">
        <title>The genome sequence of the most widely cultivated cacao type and its use to identify candidate genes regulating pod color.</title>
        <authorList>
            <person name="Motamayor J.C."/>
            <person name="Mockaitis K."/>
            <person name="Schmutz J."/>
            <person name="Haiminen N."/>
            <person name="Iii D.L."/>
            <person name="Cornejo O."/>
            <person name="Findley S.D."/>
            <person name="Zheng P."/>
            <person name="Utro F."/>
            <person name="Royaert S."/>
            <person name="Saski C."/>
            <person name="Jenkins J."/>
            <person name="Podicheti R."/>
            <person name="Zhao M."/>
            <person name="Scheffler B.E."/>
            <person name="Stack J.C."/>
            <person name="Feltus F.A."/>
            <person name="Mustiga G.M."/>
            <person name="Amores F."/>
            <person name="Phillips W."/>
            <person name="Marelli J.P."/>
            <person name="May G.D."/>
            <person name="Shapiro H."/>
            <person name="Ma J."/>
            <person name="Bustamante C.D."/>
            <person name="Schnell R.J."/>
            <person name="Main D."/>
            <person name="Gilbert D."/>
            <person name="Parida L."/>
            <person name="Kuhn D.N."/>
        </authorList>
    </citation>
    <scope>NUCLEOTIDE SEQUENCE [LARGE SCALE GENOMIC DNA]</scope>
    <source>
        <strain evidence="2">cv. Matina 1-6</strain>
    </source>
</reference>
<sequence>MYVTRPFSMYKKFASELFSPPPEGPNFGVLVIQDEEPEVIVSCCFGLCKLKDYNVRELPFPQNKELLLQYRVYYRGDDDSANIRKYDYYPVLLIPVLNQPLSSNRIAQLSEAPGLDATLRACLPELNFPLSCIVKDHIRTSMYYEITLVHKWKQILECENHGNKGNAVAVDVSVHKELVSIAGREVHERNVADQVMWFRSSSDAGGEVTVGLSLAIVERMKWEEERFGWISGNEEKPSVTKGEEYAGIAGWKKFGCYVVVESFILKRMNGSLILTYDFNHTKQIRSRWD</sequence>
<protein>
    <submittedName>
        <fullName evidence="1">Uncharacterized protein</fullName>
    </submittedName>
</protein>
<dbReference type="Gramene" id="EOY01485">
    <property type="protein sequence ID" value="EOY01485"/>
    <property type="gene ID" value="TCM_011356"/>
</dbReference>
<dbReference type="EMBL" id="CM001880">
    <property type="protein sequence ID" value="EOY01485.1"/>
    <property type="molecule type" value="Genomic_DNA"/>
</dbReference>
<gene>
    <name evidence="1" type="ORF">TCM_011356</name>
</gene>
<dbReference type="Proteomes" id="UP000026915">
    <property type="component" value="Chromosome 2"/>
</dbReference>
<dbReference type="OMA" id="ILECENH"/>
<dbReference type="InParanoid" id="A0A061E902"/>
<organism evidence="1 2">
    <name type="scientific">Theobroma cacao</name>
    <name type="common">Cacao</name>
    <name type="synonym">Cocoa</name>
    <dbReference type="NCBI Taxonomy" id="3641"/>
    <lineage>
        <taxon>Eukaryota</taxon>
        <taxon>Viridiplantae</taxon>
        <taxon>Streptophyta</taxon>
        <taxon>Embryophyta</taxon>
        <taxon>Tracheophyta</taxon>
        <taxon>Spermatophyta</taxon>
        <taxon>Magnoliopsida</taxon>
        <taxon>eudicotyledons</taxon>
        <taxon>Gunneridae</taxon>
        <taxon>Pentapetalae</taxon>
        <taxon>rosids</taxon>
        <taxon>malvids</taxon>
        <taxon>Malvales</taxon>
        <taxon>Malvaceae</taxon>
        <taxon>Byttnerioideae</taxon>
        <taxon>Theobroma</taxon>
    </lineage>
</organism>
<accession>A0A061E902</accession>
<dbReference type="HOGENOM" id="CLU_061278_0_0_1"/>
<evidence type="ECO:0000313" key="1">
    <source>
        <dbReference type="EMBL" id="EOY01485.1"/>
    </source>
</evidence>
<evidence type="ECO:0000313" key="2">
    <source>
        <dbReference type="Proteomes" id="UP000026915"/>
    </source>
</evidence>
<dbReference type="PANTHER" id="PTHR31050:SF3">
    <property type="entry name" value="OS08G0412800 PROTEIN"/>
    <property type="match status" value="1"/>
</dbReference>
<dbReference type="PANTHER" id="PTHR31050">
    <property type="entry name" value="OS08G0413200 PROTEIN"/>
    <property type="match status" value="1"/>
</dbReference>
<dbReference type="STRING" id="3641.A0A061E902"/>
<proteinExistence type="predicted"/>
<dbReference type="InterPro" id="IPR010683">
    <property type="entry name" value="DUF1262"/>
</dbReference>
<dbReference type="AlphaFoldDB" id="A0A061E902"/>
<dbReference type="Pfam" id="PF06880">
    <property type="entry name" value="DUF1262"/>
    <property type="match status" value="1"/>
</dbReference>
<keyword evidence="2" id="KW-1185">Reference proteome</keyword>
<dbReference type="eggNOG" id="ENOG502QPJ9">
    <property type="taxonomic scope" value="Eukaryota"/>
</dbReference>
<name>A0A061E902_THECC</name>